<evidence type="ECO:0000313" key="2">
    <source>
        <dbReference type="Proteomes" id="UP001054945"/>
    </source>
</evidence>
<gene>
    <name evidence="1" type="ORF">CEXT_665731</name>
</gene>
<dbReference type="Proteomes" id="UP001054945">
    <property type="component" value="Unassembled WGS sequence"/>
</dbReference>
<dbReference type="AlphaFoldDB" id="A0AAV4Y1P3"/>
<dbReference type="EMBL" id="BPLR01018502">
    <property type="protein sequence ID" value="GIZ00099.1"/>
    <property type="molecule type" value="Genomic_DNA"/>
</dbReference>
<evidence type="ECO:0000313" key="1">
    <source>
        <dbReference type="EMBL" id="GIZ00099.1"/>
    </source>
</evidence>
<protein>
    <submittedName>
        <fullName evidence="1">Uncharacterized protein</fullName>
    </submittedName>
</protein>
<accession>A0AAV4Y1P3</accession>
<name>A0AAV4Y1P3_CAEEX</name>
<organism evidence="1 2">
    <name type="scientific">Caerostris extrusa</name>
    <name type="common">Bark spider</name>
    <name type="synonym">Caerostris bankana</name>
    <dbReference type="NCBI Taxonomy" id="172846"/>
    <lineage>
        <taxon>Eukaryota</taxon>
        <taxon>Metazoa</taxon>
        <taxon>Ecdysozoa</taxon>
        <taxon>Arthropoda</taxon>
        <taxon>Chelicerata</taxon>
        <taxon>Arachnida</taxon>
        <taxon>Araneae</taxon>
        <taxon>Araneomorphae</taxon>
        <taxon>Entelegynae</taxon>
        <taxon>Araneoidea</taxon>
        <taxon>Araneidae</taxon>
        <taxon>Caerostris</taxon>
    </lineage>
</organism>
<keyword evidence="2" id="KW-1185">Reference proteome</keyword>
<comment type="caution">
    <text evidence="1">The sequence shown here is derived from an EMBL/GenBank/DDBJ whole genome shotgun (WGS) entry which is preliminary data.</text>
</comment>
<proteinExistence type="predicted"/>
<sequence length="211" mass="23733">MSLLGNKSFVEAPNLTKGVNGHNWRCPKAPNPTKGVAGHNWRYEEGTNPTKVVAGHNWRYEEAANTTTRVDGINWKRAKGLNTASQDEGHNWRNQRTDNTTADVIGHNRRYAKGMVKLQFEFLFSSRCVSGIKKTEINLPRQLGGYWDIICGPDERNSEGLSVRDDALSVFKELHNKNRNLFNTPPSILHLDDNVSIMCYTSDSTDEASSK</sequence>
<reference evidence="1 2" key="1">
    <citation type="submission" date="2021-06" db="EMBL/GenBank/DDBJ databases">
        <title>Caerostris extrusa draft genome.</title>
        <authorList>
            <person name="Kono N."/>
            <person name="Arakawa K."/>
        </authorList>
    </citation>
    <scope>NUCLEOTIDE SEQUENCE [LARGE SCALE GENOMIC DNA]</scope>
</reference>